<comment type="caution">
    <text evidence="1">The sequence shown here is derived from an EMBL/GenBank/DDBJ whole genome shotgun (WGS) entry which is preliminary data.</text>
</comment>
<proteinExistence type="predicted"/>
<dbReference type="Proteomes" id="UP000256708">
    <property type="component" value="Unassembled WGS sequence"/>
</dbReference>
<protein>
    <submittedName>
        <fullName evidence="1">DinB family protein</fullName>
    </submittedName>
</protein>
<reference evidence="2" key="1">
    <citation type="submission" date="2018-08" db="EMBL/GenBank/DDBJ databases">
        <authorList>
            <person name="Liu Z.-W."/>
            <person name="Du Z.-J."/>
        </authorList>
    </citation>
    <scope>NUCLEOTIDE SEQUENCE [LARGE SCALE GENOMIC DNA]</scope>
    <source>
        <strain evidence="2">H4X</strain>
    </source>
</reference>
<dbReference type="Gene3D" id="1.20.120.450">
    <property type="entry name" value="dinb family like domain"/>
    <property type="match status" value="1"/>
</dbReference>
<evidence type="ECO:0000313" key="1">
    <source>
        <dbReference type="EMBL" id="RDV12641.1"/>
    </source>
</evidence>
<keyword evidence="2" id="KW-1185">Reference proteome</keyword>
<evidence type="ECO:0000313" key="2">
    <source>
        <dbReference type="Proteomes" id="UP000256708"/>
    </source>
</evidence>
<organism evidence="1 2">
    <name type="scientific">Pontibacter diazotrophicus</name>
    <dbReference type="NCBI Taxonomy" id="1400979"/>
    <lineage>
        <taxon>Bacteria</taxon>
        <taxon>Pseudomonadati</taxon>
        <taxon>Bacteroidota</taxon>
        <taxon>Cytophagia</taxon>
        <taxon>Cytophagales</taxon>
        <taxon>Hymenobacteraceae</taxon>
        <taxon>Pontibacter</taxon>
    </lineage>
</organism>
<sequence>MKFSKQALFIVIAFFIQHSIMAQSYFKKDYPGVWQRATDYTLEVAEAMPAENYNFKPLEESMSFQEQLTHVVQNISFLSGLITGESPDFFKGKKPEALTKAEVNIALGEAFRYVGRLVKEVD</sequence>
<accession>A0A3D8L5E6</accession>
<dbReference type="InterPro" id="IPR034660">
    <property type="entry name" value="DinB/YfiT-like"/>
</dbReference>
<dbReference type="AlphaFoldDB" id="A0A3D8L5E6"/>
<name>A0A3D8L5E6_9BACT</name>
<dbReference type="EMBL" id="QRGR01000032">
    <property type="protein sequence ID" value="RDV12641.1"/>
    <property type="molecule type" value="Genomic_DNA"/>
</dbReference>
<dbReference type="SUPFAM" id="SSF109854">
    <property type="entry name" value="DinB/YfiT-like putative metalloenzymes"/>
    <property type="match status" value="1"/>
</dbReference>
<gene>
    <name evidence="1" type="ORF">DXT99_22240</name>
</gene>